<evidence type="ECO:0000256" key="7">
    <source>
        <dbReference type="ARBA" id="ARBA00037904"/>
    </source>
</evidence>
<proteinExistence type="inferred from homology"/>
<dbReference type="InterPro" id="IPR001173">
    <property type="entry name" value="Glyco_trans_2-like"/>
</dbReference>
<keyword evidence="2" id="KW-1003">Cell membrane</keyword>
<keyword evidence="3" id="KW-0328">Glycosyltransferase</keyword>
<evidence type="ECO:0000256" key="9">
    <source>
        <dbReference type="ARBA" id="ARBA00040345"/>
    </source>
</evidence>
<dbReference type="Proteomes" id="UP000611554">
    <property type="component" value="Unassembled WGS sequence"/>
</dbReference>
<comment type="function">
    <text evidence="6">Catalyzes the glycosylation of 4,4'-diaponeurosporenoate, i.e. the esterification of glucose at the C1'' position with the carboxyl group of 4,4'-diaponeurosporenic acid, to form glycosyl-4,4'-diaponeurosporenoate. This is a step in the biosynthesis of staphyloxanthin, an orange pigment present in most staphylococci strains.</text>
</comment>
<dbReference type="EMBL" id="BMQJ01000034">
    <property type="protein sequence ID" value="GGQ33614.1"/>
    <property type="molecule type" value="Genomic_DNA"/>
</dbReference>
<comment type="caution">
    <text evidence="12">The sequence shown here is derived from an EMBL/GenBank/DDBJ whole genome shotgun (WGS) entry which is preliminary data.</text>
</comment>
<comment type="pathway">
    <text evidence="7">Carotenoid biosynthesis; staphyloxanthin biosynthesis; staphyloxanthin from farnesyl diphosphate: step 4/5.</text>
</comment>
<comment type="subcellular location">
    <subcellularLocation>
        <location evidence="1">Cell membrane</location>
    </subcellularLocation>
</comment>
<protein>
    <recommendedName>
        <fullName evidence="9">4,4'-diaponeurosporenoate glycosyltransferase</fullName>
    </recommendedName>
</protein>
<evidence type="ECO:0000256" key="8">
    <source>
        <dbReference type="ARBA" id="ARBA00038120"/>
    </source>
</evidence>
<evidence type="ECO:0000256" key="1">
    <source>
        <dbReference type="ARBA" id="ARBA00004236"/>
    </source>
</evidence>
<dbReference type="InterPro" id="IPR029044">
    <property type="entry name" value="Nucleotide-diphossugar_trans"/>
</dbReference>
<dbReference type="RefSeq" id="WP_229812031.1">
    <property type="nucleotide sequence ID" value="NZ_BMQJ01000034.1"/>
</dbReference>
<evidence type="ECO:0000256" key="4">
    <source>
        <dbReference type="ARBA" id="ARBA00022679"/>
    </source>
</evidence>
<sequence length="322" mass="33627">MSDQVNDPVPGPADVPATVPGCDPADGPDGAGGDSPSPAGWPVVSIVVPAHDEEAVIAGGLARLLDGSAPGEFDVVVVANACSDRTARAARRPGVRVLETPVPGKAHALRLGDAACRTFPRLYLDADVELDAASVRALVAAAARPGVLACAPVPDWDLAGTGLVARRVHRVHDRLVAPLRGLAGAGAYLLTGRGHARVFPMPDVISDDGWVHGSFAPHERVTVPEARTLVRPAPTVAAHLNRRVRVRLGNRQLAALGRSAAEGRLRLGSLAALVRGRRVSPLDAACYLAVLLMDRVLTRVRARRGGRVQWGTDGGSRSRPAR</sequence>
<evidence type="ECO:0000256" key="6">
    <source>
        <dbReference type="ARBA" id="ARBA00037281"/>
    </source>
</evidence>
<dbReference type="Pfam" id="PF00535">
    <property type="entry name" value="Glycos_transf_2"/>
    <property type="match status" value="1"/>
</dbReference>
<gene>
    <name evidence="12" type="ORF">GCM10010140_74540</name>
</gene>
<dbReference type="PANTHER" id="PTHR43646:SF2">
    <property type="entry name" value="GLYCOSYLTRANSFERASE 2-LIKE DOMAIN-CONTAINING PROTEIN"/>
    <property type="match status" value="1"/>
</dbReference>
<evidence type="ECO:0000256" key="2">
    <source>
        <dbReference type="ARBA" id="ARBA00022475"/>
    </source>
</evidence>
<dbReference type="PANTHER" id="PTHR43646">
    <property type="entry name" value="GLYCOSYLTRANSFERASE"/>
    <property type="match status" value="1"/>
</dbReference>
<feature type="region of interest" description="Disordered" evidence="10">
    <location>
        <begin position="1"/>
        <end position="42"/>
    </location>
</feature>
<dbReference type="SUPFAM" id="SSF53448">
    <property type="entry name" value="Nucleotide-diphospho-sugar transferases"/>
    <property type="match status" value="1"/>
</dbReference>
<keyword evidence="4" id="KW-0808">Transferase</keyword>
<accession>A0ABQ2RI78</accession>
<comment type="similarity">
    <text evidence="8">Belongs to the glycosyltransferase 2 family. CrtQ subfamily.</text>
</comment>
<evidence type="ECO:0000256" key="10">
    <source>
        <dbReference type="SAM" id="MobiDB-lite"/>
    </source>
</evidence>
<name>A0ABQ2RI78_9ACTN</name>
<feature type="domain" description="Glycosyltransferase 2-like" evidence="11">
    <location>
        <begin position="45"/>
        <end position="153"/>
    </location>
</feature>
<evidence type="ECO:0000256" key="5">
    <source>
        <dbReference type="ARBA" id="ARBA00023136"/>
    </source>
</evidence>
<keyword evidence="13" id="KW-1185">Reference proteome</keyword>
<evidence type="ECO:0000313" key="13">
    <source>
        <dbReference type="Proteomes" id="UP000611554"/>
    </source>
</evidence>
<feature type="compositionally biased region" description="Low complexity" evidence="10">
    <location>
        <begin position="20"/>
        <end position="42"/>
    </location>
</feature>
<dbReference type="Gene3D" id="3.90.550.10">
    <property type="entry name" value="Spore Coat Polysaccharide Biosynthesis Protein SpsA, Chain A"/>
    <property type="match status" value="1"/>
</dbReference>
<organism evidence="12 13">
    <name type="scientific">Streptosporangium pseudovulgare</name>
    <dbReference type="NCBI Taxonomy" id="35765"/>
    <lineage>
        <taxon>Bacteria</taxon>
        <taxon>Bacillati</taxon>
        <taxon>Actinomycetota</taxon>
        <taxon>Actinomycetes</taxon>
        <taxon>Streptosporangiales</taxon>
        <taxon>Streptosporangiaceae</taxon>
        <taxon>Streptosporangium</taxon>
    </lineage>
</organism>
<evidence type="ECO:0000256" key="3">
    <source>
        <dbReference type="ARBA" id="ARBA00022676"/>
    </source>
</evidence>
<reference evidence="13" key="1">
    <citation type="journal article" date="2019" name="Int. J. Syst. Evol. Microbiol.">
        <title>The Global Catalogue of Microorganisms (GCM) 10K type strain sequencing project: providing services to taxonomists for standard genome sequencing and annotation.</title>
        <authorList>
            <consortium name="The Broad Institute Genomics Platform"/>
            <consortium name="The Broad Institute Genome Sequencing Center for Infectious Disease"/>
            <person name="Wu L."/>
            <person name="Ma J."/>
        </authorList>
    </citation>
    <scope>NUCLEOTIDE SEQUENCE [LARGE SCALE GENOMIC DNA]</scope>
    <source>
        <strain evidence="13">JCM 3115</strain>
    </source>
</reference>
<evidence type="ECO:0000313" key="12">
    <source>
        <dbReference type="EMBL" id="GGQ33614.1"/>
    </source>
</evidence>
<evidence type="ECO:0000259" key="11">
    <source>
        <dbReference type="Pfam" id="PF00535"/>
    </source>
</evidence>
<keyword evidence="5" id="KW-0472">Membrane</keyword>